<dbReference type="Proteomes" id="UP000607559">
    <property type="component" value="Unassembled WGS sequence"/>
</dbReference>
<evidence type="ECO:0000313" key="1">
    <source>
        <dbReference type="EMBL" id="GGB22357.1"/>
    </source>
</evidence>
<organism evidence="1 2">
    <name type="scientific">Puia dinghuensis</name>
    <dbReference type="NCBI Taxonomy" id="1792502"/>
    <lineage>
        <taxon>Bacteria</taxon>
        <taxon>Pseudomonadati</taxon>
        <taxon>Bacteroidota</taxon>
        <taxon>Chitinophagia</taxon>
        <taxon>Chitinophagales</taxon>
        <taxon>Chitinophagaceae</taxon>
        <taxon>Puia</taxon>
    </lineage>
</organism>
<evidence type="ECO:0000313" key="2">
    <source>
        <dbReference type="Proteomes" id="UP000607559"/>
    </source>
</evidence>
<comment type="caution">
    <text evidence="1">The sequence shown here is derived from an EMBL/GenBank/DDBJ whole genome shotgun (WGS) entry which is preliminary data.</text>
</comment>
<dbReference type="AlphaFoldDB" id="A0A8J2UIL4"/>
<gene>
    <name evidence="1" type="ORF">GCM10011511_52820</name>
</gene>
<dbReference type="EMBL" id="BMJC01000006">
    <property type="protein sequence ID" value="GGB22357.1"/>
    <property type="molecule type" value="Genomic_DNA"/>
</dbReference>
<dbReference type="RefSeq" id="WP_188937443.1">
    <property type="nucleotide sequence ID" value="NZ_BMJC01000006.1"/>
</dbReference>
<protein>
    <submittedName>
        <fullName evidence="1">Uncharacterized protein</fullName>
    </submittedName>
</protein>
<keyword evidence="2" id="KW-1185">Reference proteome</keyword>
<reference evidence="1" key="2">
    <citation type="submission" date="2020-09" db="EMBL/GenBank/DDBJ databases">
        <authorList>
            <person name="Sun Q."/>
            <person name="Zhou Y."/>
        </authorList>
    </citation>
    <scope>NUCLEOTIDE SEQUENCE</scope>
    <source>
        <strain evidence="1">CGMCC 1.15448</strain>
    </source>
</reference>
<proteinExistence type="predicted"/>
<accession>A0A8J2UIL4</accession>
<name>A0A8J2UIL4_9BACT</name>
<sequence>MLGSCSSSRRVSGYVPFTRDLKARLDRDNIDLKQVQFYIDQKLILNRNLGDVKVEVHSGVVKMENGKYINEVIIPALTPGVCDATDGDRLMISFEKGNNDLAFGPGSGYTINQYVLYGTNWRNGTTMVTYDANKYQARCGSCSDVAQATLVVRKSELDKWDKKSRTLRGRTVE</sequence>
<reference evidence="1" key="1">
    <citation type="journal article" date="2014" name="Int. J. Syst. Evol. Microbiol.">
        <title>Complete genome sequence of Corynebacterium casei LMG S-19264T (=DSM 44701T), isolated from a smear-ripened cheese.</title>
        <authorList>
            <consortium name="US DOE Joint Genome Institute (JGI-PGF)"/>
            <person name="Walter F."/>
            <person name="Albersmeier A."/>
            <person name="Kalinowski J."/>
            <person name="Ruckert C."/>
        </authorList>
    </citation>
    <scope>NUCLEOTIDE SEQUENCE</scope>
    <source>
        <strain evidence="1">CGMCC 1.15448</strain>
    </source>
</reference>